<feature type="non-terminal residue" evidence="1">
    <location>
        <position position="35"/>
    </location>
</feature>
<reference evidence="1" key="1">
    <citation type="journal article" date="2014" name="Front. Microbiol.">
        <title>High frequency of phylogenetically diverse reductive dehalogenase-homologous genes in deep subseafloor sedimentary metagenomes.</title>
        <authorList>
            <person name="Kawai M."/>
            <person name="Futagami T."/>
            <person name="Toyoda A."/>
            <person name="Takaki Y."/>
            <person name="Nishi S."/>
            <person name="Hori S."/>
            <person name="Arai W."/>
            <person name="Tsubouchi T."/>
            <person name="Morono Y."/>
            <person name="Uchiyama I."/>
            <person name="Ito T."/>
            <person name="Fujiyama A."/>
            <person name="Inagaki F."/>
            <person name="Takami H."/>
        </authorList>
    </citation>
    <scope>NUCLEOTIDE SEQUENCE</scope>
    <source>
        <strain evidence="1">Expedition CK06-06</strain>
    </source>
</reference>
<accession>X1C2D0</accession>
<dbReference type="AlphaFoldDB" id="X1C2D0"/>
<dbReference type="EMBL" id="BART01014923">
    <property type="protein sequence ID" value="GAG78531.1"/>
    <property type="molecule type" value="Genomic_DNA"/>
</dbReference>
<evidence type="ECO:0000313" key="1">
    <source>
        <dbReference type="EMBL" id="GAG78531.1"/>
    </source>
</evidence>
<gene>
    <name evidence="1" type="ORF">S01H4_29320</name>
</gene>
<proteinExistence type="predicted"/>
<comment type="caution">
    <text evidence="1">The sequence shown here is derived from an EMBL/GenBank/DDBJ whole genome shotgun (WGS) entry which is preliminary data.</text>
</comment>
<organism evidence="1">
    <name type="scientific">marine sediment metagenome</name>
    <dbReference type="NCBI Taxonomy" id="412755"/>
    <lineage>
        <taxon>unclassified sequences</taxon>
        <taxon>metagenomes</taxon>
        <taxon>ecological metagenomes</taxon>
    </lineage>
</organism>
<name>X1C2D0_9ZZZZ</name>
<sequence>MKIQWAKNSDFIIDDNNKLIIKNKESFDRWKNASK</sequence>
<protein>
    <submittedName>
        <fullName evidence="1">Uncharacterized protein</fullName>
    </submittedName>
</protein>